<organism evidence="4 5">
    <name type="scientific">Kosmotoga pacifica</name>
    <dbReference type="NCBI Taxonomy" id="1330330"/>
    <lineage>
        <taxon>Bacteria</taxon>
        <taxon>Thermotogati</taxon>
        <taxon>Thermotogota</taxon>
        <taxon>Thermotogae</taxon>
        <taxon>Kosmotogales</taxon>
        <taxon>Kosmotogaceae</taxon>
        <taxon>Kosmotoga</taxon>
    </lineage>
</organism>
<feature type="domain" description="N-acetyltransferase" evidence="3">
    <location>
        <begin position="5"/>
        <end position="162"/>
    </location>
</feature>
<dbReference type="Gene3D" id="3.40.630.30">
    <property type="match status" value="2"/>
</dbReference>
<dbReference type="GO" id="GO:0016747">
    <property type="term" value="F:acyltransferase activity, transferring groups other than amino-acyl groups"/>
    <property type="evidence" value="ECO:0007669"/>
    <property type="project" value="InterPro"/>
</dbReference>
<proteinExistence type="predicted"/>
<dbReference type="AlphaFoldDB" id="A0A0G2ZE31"/>
<dbReference type="PANTHER" id="PTHR43877:SF1">
    <property type="entry name" value="ACETYLTRANSFERASE"/>
    <property type="match status" value="1"/>
</dbReference>
<evidence type="ECO:0000259" key="3">
    <source>
        <dbReference type="PROSITE" id="PS51186"/>
    </source>
</evidence>
<keyword evidence="1" id="KW-0808">Transferase</keyword>
<dbReference type="RefSeq" id="WP_047754203.1">
    <property type="nucleotide sequence ID" value="NZ_CAJUHA010000013.1"/>
</dbReference>
<protein>
    <recommendedName>
        <fullName evidence="3">N-acetyltransferase domain-containing protein</fullName>
    </recommendedName>
</protein>
<dbReference type="Proteomes" id="UP000035159">
    <property type="component" value="Chromosome"/>
</dbReference>
<sequence length="316" mass="36627">MSEKLFIRPAREDEYEFIRHNMYESIPESSGYLYKRADLREKDVVYGDFYDSIRRGDRIIIAELSGKVLGYSHYGVSSESNVFCSGRHGHLFDLYVFPQYRRKGIASQLLFEAEEWLKNLGIDHLTAVTSKNTSAWSFLVSKGFVTVRSYLKLDIEDFIPIENVMDTCTVSRDELFVFSEPLSMELKLNEHRFSECSLSELMYALGKILNEGANLVVVGGERPIGFAIYSIFDDILTRKRLGFIEFLYILPEFRKHGAGKALLSHICRTMRGDLVEEVYTEAPIKGAYFEFLKKFGFEGFSFWLQKDFNRPEHSFQ</sequence>
<keyword evidence="5" id="KW-1185">Reference proteome</keyword>
<keyword evidence="2" id="KW-0012">Acyltransferase</keyword>
<evidence type="ECO:0000313" key="5">
    <source>
        <dbReference type="Proteomes" id="UP000035159"/>
    </source>
</evidence>
<dbReference type="PROSITE" id="PS51186">
    <property type="entry name" value="GNAT"/>
    <property type="match status" value="2"/>
</dbReference>
<evidence type="ECO:0000313" key="4">
    <source>
        <dbReference type="EMBL" id="AKI97068.1"/>
    </source>
</evidence>
<evidence type="ECO:0000256" key="2">
    <source>
        <dbReference type="ARBA" id="ARBA00023315"/>
    </source>
</evidence>
<dbReference type="InterPro" id="IPR050832">
    <property type="entry name" value="Bact_Acetyltransf"/>
</dbReference>
<dbReference type="PANTHER" id="PTHR43877">
    <property type="entry name" value="AMINOALKYLPHOSPHONATE N-ACETYLTRANSFERASE-RELATED-RELATED"/>
    <property type="match status" value="1"/>
</dbReference>
<dbReference type="KEGG" id="kpf:IX53_03655"/>
<dbReference type="Pfam" id="PF00583">
    <property type="entry name" value="Acetyltransf_1"/>
    <property type="match status" value="2"/>
</dbReference>
<dbReference type="InterPro" id="IPR000182">
    <property type="entry name" value="GNAT_dom"/>
</dbReference>
<dbReference type="EMBL" id="CP011232">
    <property type="protein sequence ID" value="AKI97068.1"/>
    <property type="molecule type" value="Genomic_DNA"/>
</dbReference>
<dbReference type="SUPFAM" id="SSF55729">
    <property type="entry name" value="Acyl-CoA N-acyltransferases (Nat)"/>
    <property type="match status" value="2"/>
</dbReference>
<feature type="domain" description="N-acetyltransferase" evidence="3">
    <location>
        <begin position="153"/>
        <end position="316"/>
    </location>
</feature>
<accession>A0A0G2ZE31</accession>
<gene>
    <name evidence="4" type="ORF">IX53_03655</name>
</gene>
<name>A0A0G2ZE31_9BACT</name>
<dbReference type="CDD" id="cd04301">
    <property type="entry name" value="NAT_SF"/>
    <property type="match status" value="2"/>
</dbReference>
<dbReference type="InterPro" id="IPR016181">
    <property type="entry name" value="Acyl_CoA_acyltransferase"/>
</dbReference>
<reference evidence="4 5" key="1">
    <citation type="submission" date="2015-04" db="EMBL/GenBank/DDBJ databases">
        <title>Complete Genome Sequence of Kosmotoga pacifica SLHLJ1.</title>
        <authorList>
            <person name="Jiang L.J."/>
            <person name="Shao Z.Z."/>
            <person name="Jebbar M."/>
        </authorList>
    </citation>
    <scope>NUCLEOTIDE SEQUENCE [LARGE SCALE GENOMIC DNA]</scope>
    <source>
        <strain evidence="4 5">SLHLJ1</strain>
    </source>
</reference>
<evidence type="ECO:0000256" key="1">
    <source>
        <dbReference type="ARBA" id="ARBA00022679"/>
    </source>
</evidence>
<dbReference type="PATRIC" id="fig|1330330.3.peg.735"/>
<dbReference type="OrthoDB" id="9792929at2"/>